<comment type="caution">
    <text evidence="1">The sequence shown here is derived from an EMBL/GenBank/DDBJ whole genome shotgun (WGS) entry which is preliminary data.</text>
</comment>
<dbReference type="InterPro" id="IPR016181">
    <property type="entry name" value="Acyl_CoA_acyltransferase"/>
</dbReference>
<dbReference type="PANTHER" id="PTHR47017">
    <property type="entry name" value="ACYL-COA"/>
    <property type="match status" value="1"/>
</dbReference>
<keyword evidence="2" id="KW-1185">Reference proteome</keyword>
<reference evidence="1 2" key="1">
    <citation type="submission" date="2020-08" db="EMBL/GenBank/DDBJ databases">
        <title>Genomic Encyclopedia of Type Strains, Phase IV (KMG-IV): sequencing the most valuable type-strain genomes for metagenomic binning, comparative biology and taxonomic classification.</title>
        <authorList>
            <person name="Goeker M."/>
        </authorList>
    </citation>
    <scope>NUCLEOTIDE SEQUENCE [LARGE SCALE GENOMIC DNA]</scope>
    <source>
        <strain evidence="1 2">DSM 23958</strain>
    </source>
</reference>
<protein>
    <recommendedName>
        <fullName evidence="3">GNAT family N-acetyltransferase</fullName>
    </recommendedName>
</protein>
<dbReference type="SUPFAM" id="SSF55729">
    <property type="entry name" value="Acyl-CoA N-acyltransferases (Nat)"/>
    <property type="match status" value="1"/>
</dbReference>
<name>A0A840S5C9_9BURK</name>
<dbReference type="InterPro" id="IPR007434">
    <property type="entry name" value="FemAB-like"/>
</dbReference>
<dbReference type="Gene3D" id="3.40.630.30">
    <property type="match status" value="1"/>
</dbReference>
<evidence type="ECO:0008006" key="3">
    <source>
        <dbReference type="Google" id="ProtNLM"/>
    </source>
</evidence>
<organism evidence="1 2">
    <name type="scientific">Inhella inkyongensis</name>
    <dbReference type="NCBI Taxonomy" id="392593"/>
    <lineage>
        <taxon>Bacteria</taxon>
        <taxon>Pseudomonadati</taxon>
        <taxon>Pseudomonadota</taxon>
        <taxon>Betaproteobacteria</taxon>
        <taxon>Burkholderiales</taxon>
        <taxon>Sphaerotilaceae</taxon>
        <taxon>Inhella</taxon>
    </lineage>
</organism>
<evidence type="ECO:0000313" key="1">
    <source>
        <dbReference type="EMBL" id="MBB5203710.1"/>
    </source>
</evidence>
<dbReference type="AlphaFoldDB" id="A0A840S5C9"/>
<dbReference type="Proteomes" id="UP000554837">
    <property type="component" value="Unassembled WGS sequence"/>
</dbReference>
<evidence type="ECO:0000313" key="2">
    <source>
        <dbReference type="Proteomes" id="UP000554837"/>
    </source>
</evidence>
<sequence>MANVMQLEVLDHWPDGLAQAWDALLVTQDAPTVFSSARWLQAWVETGCAAPEAGWRLRLFVLREQGELKAACAGWLKSHSWGEFVFDQAWARAYQHHGLAYYPKLVLALPFTPVPGSRLLATDEGVRGELLWAVQDWAGQQGLSGTHLLFGSPADARAAQLADQLAHGASGWVRRQQSQFHWQRDAAWHSMDDFLGALRADKRKKILQERRRVREAGVRVDFLAGAQASPQEWAWAYRCYAQTYGERGQQPYLTPEFFQRTRSDWWLARAWLADQTIACALLVEDQGVLYGRHWGALHSVPFLHFELCYYAPLEWALQRGLHRFEGGAQGAHKLARGFMPVSTFSLHALHDPRFAAALQSFGEEEQAAVAAYEEELLAHAPFRAG</sequence>
<accession>A0A840S5C9</accession>
<proteinExistence type="predicted"/>
<dbReference type="Pfam" id="PF04339">
    <property type="entry name" value="FemAB_like"/>
    <property type="match status" value="1"/>
</dbReference>
<dbReference type="PANTHER" id="PTHR47017:SF1">
    <property type="entry name" value="ACYL-COA"/>
    <property type="match status" value="1"/>
</dbReference>
<dbReference type="EMBL" id="JACHHO010000001">
    <property type="protein sequence ID" value="MBB5203710.1"/>
    <property type="molecule type" value="Genomic_DNA"/>
</dbReference>
<gene>
    <name evidence="1" type="ORF">HNQ51_001003</name>
</gene>